<accession>A0ABD3Q7Y1</accession>
<comment type="caution">
    <text evidence="1">The sequence shown here is derived from an EMBL/GenBank/DDBJ whole genome shotgun (WGS) entry which is preliminary data.</text>
</comment>
<gene>
    <name evidence="1" type="ORF">HJC23_008590</name>
</gene>
<reference evidence="1 2" key="1">
    <citation type="journal article" date="2020" name="G3 (Bethesda)">
        <title>Improved Reference Genome for Cyclotella cryptica CCMP332, a Model for Cell Wall Morphogenesis, Salinity Adaptation, and Lipid Production in Diatoms (Bacillariophyta).</title>
        <authorList>
            <person name="Roberts W.R."/>
            <person name="Downey K.M."/>
            <person name="Ruck E.C."/>
            <person name="Traller J.C."/>
            <person name="Alverson A.J."/>
        </authorList>
    </citation>
    <scope>NUCLEOTIDE SEQUENCE [LARGE SCALE GENOMIC DNA]</scope>
    <source>
        <strain evidence="1 2">CCMP332</strain>
    </source>
</reference>
<dbReference type="AlphaFoldDB" id="A0ABD3Q7Y1"/>
<dbReference type="InterPro" id="IPR016024">
    <property type="entry name" value="ARM-type_fold"/>
</dbReference>
<sequence>MQSSSQTRNLYNDSVSSDQKNQLIEKSLEYLYGSKDHKLLGMKQILALCQDLDAPAYLIENHQLMSALTRLYGEDDLMIEMSFAISKLFLAFSMVNEYHEILSNFRVGALTLRAVALELRRAHHRRKPPVVVASSDLASPTYSYSFSNKQEILLSVCCNILCHIADDYSALRKMIKKSLVTMLGHCLDIQATDLLTSVLCLLIKASIFEETAVELLRGESLAIEKLVSLLHVSKVNELAVRVLFNLSFNVECAHLISSKSIHSPIIKMLRNKSTYAPACKLAYHLSSNEDNRFFFVTAGISSALMDLLREISPRGRMDEVLSGLLVNLTLHPLCAEEILLHNGERVTNIFRIIKQSNSHCDIQVLLKVIRNLSQWTTELQYRLHKALILGDSRPLEGWVKRAETYWSSTESNQESSDSDKSNFIQNSIIYWEHHFWDAHIEFLLQSALHCENDDLLVEWIRILTNITKDDLPAGLQWHDLLFDNNCKIVRLCRRILDSDKTENLRDDLKLEVTIWLGELCASKECSHWIASSNLIDAMHDKLIQCAALVDGSEEMLLQLLLSYKQFMMYEETRFQVIGGGGVVEAMLSCLTKGHAVKRTAEECLVLIEDFERDQDCVLGSSGMAIKCIRYEALVEQIIY</sequence>
<dbReference type="PANTHER" id="PTHR15605:SF2">
    <property type="entry name" value="KINESIN-ASSOCIATED PROTEIN 3"/>
    <property type="match status" value="1"/>
</dbReference>
<dbReference type="Proteomes" id="UP001516023">
    <property type="component" value="Unassembled WGS sequence"/>
</dbReference>
<proteinExistence type="predicted"/>
<dbReference type="InterPro" id="IPR008658">
    <property type="entry name" value="KAP3"/>
</dbReference>
<organism evidence="1 2">
    <name type="scientific">Cyclotella cryptica</name>
    <dbReference type="NCBI Taxonomy" id="29204"/>
    <lineage>
        <taxon>Eukaryota</taxon>
        <taxon>Sar</taxon>
        <taxon>Stramenopiles</taxon>
        <taxon>Ochrophyta</taxon>
        <taxon>Bacillariophyta</taxon>
        <taxon>Coscinodiscophyceae</taxon>
        <taxon>Thalassiosirophycidae</taxon>
        <taxon>Stephanodiscales</taxon>
        <taxon>Stephanodiscaceae</taxon>
        <taxon>Cyclotella</taxon>
    </lineage>
</organism>
<protein>
    <submittedName>
        <fullName evidence="1">Uncharacterized protein</fullName>
    </submittedName>
</protein>
<dbReference type="PANTHER" id="PTHR15605">
    <property type="entry name" value="KINESIN-ASSOCIATED PROTEINS"/>
    <property type="match status" value="1"/>
</dbReference>
<dbReference type="SMART" id="SM01297">
    <property type="entry name" value="KAP"/>
    <property type="match status" value="1"/>
</dbReference>
<dbReference type="SUPFAM" id="SSF48371">
    <property type="entry name" value="ARM repeat"/>
    <property type="match status" value="1"/>
</dbReference>
<keyword evidence="2" id="KW-1185">Reference proteome</keyword>
<name>A0ABD3Q7Y1_9STRA</name>
<dbReference type="Gene3D" id="1.25.10.10">
    <property type="entry name" value="Leucine-rich Repeat Variant"/>
    <property type="match status" value="1"/>
</dbReference>
<dbReference type="Pfam" id="PF05804">
    <property type="entry name" value="KAP"/>
    <property type="match status" value="2"/>
</dbReference>
<dbReference type="InterPro" id="IPR011989">
    <property type="entry name" value="ARM-like"/>
</dbReference>
<evidence type="ECO:0000313" key="1">
    <source>
        <dbReference type="EMBL" id="KAL3796270.1"/>
    </source>
</evidence>
<evidence type="ECO:0000313" key="2">
    <source>
        <dbReference type="Proteomes" id="UP001516023"/>
    </source>
</evidence>
<dbReference type="EMBL" id="JABMIG020000064">
    <property type="protein sequence ID" value="KAL3796270.1"/>
    <property type="molecule type" value="Genomic_DNA"/>
</dbReference>